<organism evidence="8 9">
    <name type="scientific">Candidatus Woesebacteria bacterium GW2011_GWA1_37_7</name>
    <dbReference type="NCBI Taxonomy" id="1618545"/>
    <lineage>
        <taxon>Bacteria</taxon>
        <taxon>Candidatus Woeseibacteriota</taxon>
    </lineage>
</organism>
<dbReference type="InterPro" id="IPR053925">
    <property type="entry name" value="RecX_HTH_3rd"/>
</dbReference>
<evidence type="ECO:0000256" key="4">
    <source>
        <dbReference type="ARBA" id="ARBA00022490"/>
    </source>
</evidence>
<evidence type="ECO:0000256" key="2">
    <source>
        <dbReference type="ARBA" id="ARBA00009695"/>
    </source>
</evidence>
<evidence type="ECO:0000313" key="9">
    <source>
        <dbReference type="Proteomes" id="UP000034591"/>
    </source>
</evidence>
<dbReference type="Gene3D" id="1.10.10.10">
    <property type="entry name" value="Winged helix-like DNA-binding domain superfamily/Winged helix DNA-binding domain"/>
    <property type="match status" value="3"/>
</dbReference>
<dbReference type="Pfam" id="PF21981">
    <property type="entry name" value="RecX_HTH3"/>
    <property type="match status" value="1"/>
</dbReference>
<comment type="subcellular location">
    <subcellularLocation>
        <location evidence="1 5">Cytoplasm</location>
    </subcellularLocation>
</comment>
<dbReference type="GO" id="GO:0005737">
    <property type="term" value="C:cytoplasm"/>
    <property type="evidence" value="ECO:0007669"/>
    <property type="project" value="UniProtKB-SubCell"/>
</dbReference>
<proteinExistence type="inferred from homology"/>
<comment type="similarity">
    <text evidence="2 5">Belongs to the RecX family.</text>
</comment>
<comment type="function">
    <text evidence="5">Modulates RecA activity.</text>
</comment>
<dbReference type="Pfam" id="PF02631">
    <property type="entry name" value="RecX_HTH2"/>
    <property type="match status" value="1"/>
</dbReference>
<dbReference type="STRING" id="1618545.US53_C0006G0008"/>
<evidence type="ECO:0000256" key="5">
    <source>
        <dbReference type="HAMAP-Rule" id="MF_01114"/>
    </source>
</evidence>
<dbReference type="EMBL" id="LBTI01000006">
    <property type="protein sequence ID" value="KKQ37914.1"/>
    <property type="molecule type" value="Genomic_DNA"/>
</dbReference>
<feature type="domain" description="RecX third three-helical" evidence="7">
    <location>
        <begin position="158"/>
        <end position="200"/>
    </location>
</feature>
<evidence type="ECO:0000259" key="7">
    <source>
        <dbReference type="Pfam" id="PF21981"/>
    </source>
</evidence>
<comment type="caution">
    <text evidence="8">The sequence shown here is derived from an EMBL/GenBank/DDBJ whole genome shotgun (WGS) entry which is preliminary data.</text>
</comment>
<feature type="domain" description="RecX second three-helical" evidence="6">
    <location>
        <begin position="107"/>
        <end position="148"/>
    </location>
</feature>
<keyword evidence="4 5" id="KW-0963">Cytoplasm</keyword>
<dbReference type="PANTHER" id="PTHR33602">
    <property type="entry name" value="REGULATORY PROTEIN RECX FAMILY PROTEIN"/>
    <property type="match status" value="1"/>
</dbReference>
<evidence type="ECO:0000256" key="3">
    <source>
        <dbReference type="ARBA" id="ARBA00018111"/>
    </source>
</evidence>
<evidence type="ECO:0000313" key="8">
    <source>
        <dbReference type="EMBL" id="KKQ37914.1"/>
    </source>
</evidence>
<accession>A0A0G0JMA3</accession>
<gene>
    <name evidence="5" type="primary">recX</name>
    <name evidence="8" type="ORF">US53_C0006G0008</name>
</gene>
<sequence>MPLITSIKPQNNGKRVNIYLDGEFGFGLDLETFVKHKLKVEQQLTEEEIEKVVKEGEFQKVYKKILHYASIRPRSEKEFSYWLKKHKVHESMYDELFNRLKRLELLDDKKFATWWVEQRLQFKSKSVRALKLELNQKGIKKGLVAEALDEARIDEAMMAKRLIERKKYMWAKLDGYISRKKKSEFLARRGFSWDVIKKVLDNDVDYE</sequence>
<dbReference type="InterPro" id="IPR036388">
    <property type="entry name" value="WH-like_DNA-bd_sf"/>
</dbReference>
<dbReference type="InterPro" id="IPR053924">
    <property type="entry name" value="RecX_HTH_2nd"/>
</dbReference>
<dbReference type="GO" id="GO:0006282">
    <property type="term" value="P:regulation of DNA repair"/>
    <property type="evidence" value="ECO:0007669"/>
    <property type="project" value="UniProtKB-UniRule"/>
</dbReference>
<name>A0A0G0JMA3_9BACT</name>
<protein>
    <recommendedName>
        <fullName evidence="3 5">Regulatory protein RecX</fullName>
    </recommendedName>
</protein>
<dbReference type="InterPro" id="IPR003783">
    <property type="entry name" value="Regulatory_RecX"/>
</dbReference>
<dbReference type="HAMAP" id="MF_01114">
    <property type="entry name" value="RecX"/>
    <property type="match status" value="1"/>
</dbReference>
<reference evidence="8 9" key="1">
    <citation type="journal article" date="2015" name="Nature">
        <title>rRNA introns, odd ribosomes, and small enigmatic genomes across a large radiation of phyla.</title>
        <authorList>
            <person name="Brown C.T."/>
            <person name="Hug L.A."/>
            <person name="Thomas B.C."/>
            <person name="Sharon I."/>
            <person name="Castelle C.J."/>
            <person name="Singh A."/>
            <person name="Wilkins M.J."/>
            <person name="Williams K.H."/>
            <person name="Banfield J.F."/>
        </authorList>
    </citation>
    <scope>NUCLEOTIDE SEQUENCE [LARGE SCALE GENOMIC DNA]</scope>
</reference>
<dbReference type="Proteomes" id="UP000034591">
    <property type="component" value="Unassembled WGS sequence"/>
</dbReference>
<evidence type="ECO:0000256" key="1">
    <source>
        <dbReference type="ARBA" id="ARBA00004496"/>
    </source>
</evidence>
<dbReference type="AlphaFoldDB" id="A0A0G0JMA3"/>
<dbReference type="PANTHER" id="PTHR33602:SF1">
    <property type="entry name" value="REGULATORY PROTEIN RECX FAMILY PROTEIN"/>
    <property type="match status" value="1"/>
</dbReference>
<evidence type="ECO:0000259" key="6">
    <source>
        <dbReference type="Pfam" id="PF02631"/>
    </source>
</evidence>